<dbReference type="GO" id="GO:0005524">
    <property type="term" value="F:ATP binding"/>
    <property type="evidence" value="ECO:0007669"/>
    <property type="project" value="UniProtKB-KW"/>
</dbReference>
<evidence type="ECO:0000256" key="9">
    <source>
        <dbReference type="ARBA" id="ARBA00022960"/>
    </source>
</evidence>
<protein>
    <recommendedName>
        <fullName evidence="3 14">UDP-N-acetylmuramate--L-alanine ligase</fullName>
        <ecNumber evidence="3 14">6.3.2.8</ecNumber>
    </recommendedName>
</protein>
<keyword evidence="5 18" id="KW-0436">Ligase</keyword>
<evidence type="ECO:0000256" key="2">
    <source>
        <dbReference type="ARBA" id="ARBA00004752"/>
    </source>
</evidence>
<evidence type="ECO:0000256" key="7">
    <source>
        <dbReference type="ARBA" id="ARBA00022741"/>
    </source>
</evidence>
<dbReference type="InterPro" id="IPR036615">
    <property type="entry name" value="Mur_ligase_C_dom_sf"/>
</dbReference>
<comment type="catalytic activity">
    <reaction evidence="13">
        <text>UDP-N-acetyl-alpha-D-muramate + L-alanine + ATP = UDP-N-acetyl-alpha-D-muramoyl-L-alanine + ADP + phosphate + H(+)</text>
        <dbReference type="Rhea" id="RHEA:23372"/>
        <dbReference type="ChEBI" id="CHEBI:15378"/>
        <dbReference type="ChEBI" id="CHEBI:30616"/>
        <dbReference type="ChEBI" id="CHEBI:43474"/>
        <dbReference type="ChEBI" id="CHEBI:57972"/>
        <dbReference type="ChEBI" id="CHEBI:70757"/>
        <dbReference type="ChEBI" id="CHEBI:83898"/>
        <dbReference type="ChEBI" id="CHEBI:456216"/>
        <dbReference type="EC" id="6.3.2.8"/>
    </reaction>
</comment>
<evidence type="ECO:0000313" key="19">
    <source>
        <dbReference type="Proteomes" id="UP000240535"/>
    </source>
</evidence>
<dbReference type="EC" id="6.3.2.8" evidence="3 14"/>
<dbReference type="GO" id="GO:0051301">
    <property type="term" value="P:cell division"/>
    <property type="evidence" value="ECO:0007669"/>
    <property type="project" value="UniProtKB-KW"/>
</dbReference>
<evidence type="ECO:0000313" key="18">
    <source>
        <dbReference type="EMBL" id="PSM52002.1"/>
    </source>
</evidence>
<evidence type="ECO:0000256" key="14">
    <source>
        <dbReference type="NCBIfam" id="TIGR01082"/>
    </source>
</evidence>
<dbReference type="NCBIfam" id="TIGR01082">
    <property type="entry name" value="murC"/>
    <property type="match status" value="1"/>
</dbReference>
<dbReference type="InterPro" id="IPR013221">
    <property type="entry name" value="Mur_ligase_cen"/>
</dbReference>
<keyword evidence="4" id="KW-0963">Cytoplasm</keyword>
<keyword evidence="7" id="KW-0547">Nucleotide-binding</keyword>
<dbReference type="SUPFAM" id="SSF53623">
    <property type="entry name" value="MurD-like peptide ligases, catalytic domain"/>
    <property type="match status" value="1"/>
</dbReference>
<dbReference type="GO" id="GO:0071555">
    <property type="term" value="P:cell wall organization"/>
    <property type="evidence" value="ECO:0007669"/>
    <property type="project" value="UniProtKB-KW"/>
</dbReference>
<gene>
    <name evidence="18" type="ORF">CQ405_05410</name>
</gene>
<dbReference type="InterPro" id="IPR050061">
    <property type="entry name" value="MurCDEF_pg_biosynth"/>
</dbReference>
<dbReference type="InterPro" id="IPR004101">
    <property type="entry name" value="Mur_ligase_C"/>
</dbReference>
<evidence type="ECO:0000256" key="3">
    <source>
        <dbReference type="ARBA" id="ARBA00012211"/>
    </source>
</evidence>
<dbReference type="SUPFAM" id="SSF51984">
    <property type="entry name" value="MurCD N-terminal domain"/>
    <property type="match status" value="1"/>
</dbReference>
<evidence type="ECO:0000256" key="4">
    <source>
        <dbReference type="ARBA" id="ARBA00022490"/>
    </source>
</evidence>
<dbReference type="Pfam" id="PF01225">
    <property type="entry name" value="Mur_ligase"/>
    <property type="match status" value="1"/>
</dbReference>
<keyword evidence="19" id="KW-1185">Reference proteome</keyword>
<evidence type="ECO:0000256" key="11">
    <source>
        <dbReference type="ARBA" id="ARBA00023306"/>
    </source>
</evidence>
<dbReference type="PANTHER" id="PTHR43445:SF3">
    <property type="entry name" value="UDP-N-ACETYLMURAMATE--L-ALANINE LIGASE"/>
    <property type="match status" value="1"/>
</dbReference>
<dbReference type="InterPro" id="IPR036565">
    <property type="entry name" value="Mur-like_cat_sf"/>
</dbReference>
<dbReference type="GO" id="GO:0005737">
    <property type="term" value="C:cytoplasm"/>
    <property type="evidence" value="ECO:0007669"/>
    <property type="project" value="UniProtKB-SubCell"/>
</dbReference>
<dbReference type="AlphaFoldDB" id="A0A2P8R0I3"/>
<comment type="subcellular location">
    <subcellularLocation>
        <location evidence="1">Cytoplasm</location>
    </subcellularLocation>
</comment>
<accession>A0A2P8R0I3</accession>
<dbReference type="GO" id="GO:0008763">
    <property type="term" value="F:UDP-N-acetylmuramate-L-alanine ligase activity"/>
    <property type="evidence" value="ECO:0007669"/>
    <property type="project" value="UniProtKB-UniRule"/>
</dbReference>
<dbReference type="Gene3D" id="3.40.50.720">
    <property type="entry name" value="NAD(P)-binding Rossmann-like Domain"/>
    <property type="match status" value="1"/>
</dbReference>
<feature type="domain" description="Mur ligase central" evidence="17">
    <location>
        <begin position="106"/>
        <end position="210"/>
    </location>
</feature>
<name>A0A2P8R0I3_9BACT</name>
<keyword evidence="10" id="KW-0573">Peptidoglycan synthesis</keyword>
<dbReference type="Pfam" id="PF02875">
    <property type="entry name" value="Mur_ligase_C"/>
    <property type="match status" value="1"/>
</dbReference>
<evidence type="ECO:0000259" key="16">
    <source>
        <dbReference type="Pfam" id="PF02875"/>
    </source>
</evidence>
<evidence type="ECO:0000256" key="6">
    <source>
        <dbReference type="ARBA" id="ARBA00022618"/>
    </source>
</evidence>
<evidence type="ECO:0000259" key="15">
    <source>
        <dbReference type="Pfam" id="PF01225"/>
    </source>
</evidence>
<dbReference type="SUPFAM" id="SSF53244">
    <property type="entry name" value="MurD-like peptide ligases, peptide-binding domain"/>
    <property type="match status" value="1"/>
</dbReference>
<keyword evidence="6" id="KW-0132">Cell division</keyword>
<sequence length="435" mass="49215">MQKVHFIGIGGIGISAIARFLKEKNYIISGSDIKESETVVELRQEGMEVVTPHSKDIIKDQDFIVYSAAIKEDNIELKEAREKGIKCYSRKEILPLVLKDKKVFSVAGAHGKSTTSAMLASILEGSVIIGAISKQFGSNMKYFESENIIFEADESDSSFLNSNPYLAVVTNAEPEHMEHYDYDTRKLYAAYKGFLERADICVIDAEDEFLSTLKMDCIKLYPSKDITDVRLVLRDYQPYMSFNLKNLGRFEVFGIGYHIAIDASLAILAAACKMGLEEIKEKLSEYKGIRKRFDILVARKDYVLIDDYAHHPTEIKATLKSVKEYANLMGINKITAIFQPHKYTRLKVNLQEFKNCFEGVDDLVILPVYSAGEKSNGIDLQKEFAHLNPLFADKVSRVNENIEFNDIFGVKHRLDYGIVIGFGAGDITYQLRKKI</sequence>
<dbReference type="RefSeq" id="WP_106871481.1">
    <property type="nucleotide sequence ID" value="NZ_CP053841.1"/>
</dbReference>
<keyword evidence="8" id="KW-0067">ATP-binding</keyword>
<evidence type="ECO:0000256" key="12">
    <source>
        <dbReference type="ARBA" id="ARBA00023316"/>
    </source>
</evidence>
<dbReference type="PANTHER" id="PTHR43445">
    <property type="entry name" value="UDP-N-ACETYLMURAMATE--L-ALANINE LIGASE-RELATED"/>
    <property type="match status" value="1"/>
</dbReference>
<evidence type="ECO:0000256" key="13">
    <source>
        <dbReference type="ARBA" id="ARBA00047833"/>
    </source>
</evidence>
<evidence type="ECO:0000256" key="10">
    <source>
        <dbReference type="ARBA" id="ARBA00022984"/>
    </source>
</evidence>
<evidence type="ECO:0000259" key="17">
    <source>
        <dbReference type="Pfam" id="PF08245"/>
    </source>
</evidence>
<comment type="pathway">
    <text evidence="2">Cell wall biogenesis; peptidoglycan biosynthesis.</text>
</comment>
<keyword evidence="12" id="KW-0961">Cell wall biogenesis/degradation</keyword>
<dbReference type="Pfam" id="PF08245">
    <property type="entry name" value="Mur_ligase_M"/>
    <property type="match status" value="1"/>
</dbReference>
<dbReference type="EMBL" id="PDHH01000004">
    <property type="protein sequence ID" value="PSM52002.1"/>
    <property type="molecule type" value="Genomic_DNA"/>
</dbReference>
<dbReference type="OrthoDB" id="9804126at2"/>
<proteinExistence type="predicted"/>
<organism evidence="18 19">
    <name type="scientific">Campylobacter blaseri</name>
    <dbReference type="NCBI Taxonomy" id="2042961"/>
    <lineage>
        <taxon>Bacteria</taxon>
        <taxon>Pseudomonadati</taxon>
        <taxon>Campylobacterota</taxon>
        <taxon>Epsilonproteobacteria</taxon>
        <taxon>Campylobacterales</taxon>
        <taxon>Campylobacteraceae</taxon>
        <taxon>Campylobacter</taxon>
    </lineage>
</organism>
<reference evidence="19" key="1">
    <citation type="submission" date="2017-10" db="EMBL/GenBank/DDBJ databases">
        <title>Campylobacter species from seals.</title>
        <authorList>
            <person name="Gilbert M.J."/>
            <person name="Zomer A.L."/>
            <person name="Timmerman A.J."/>
            <person name="Duim B."/>
            <person name="Wagenaar J.A."/>
        </authorList>
    </citation>
    <scope>NUCLEOTIDE SEQUENCE [LARGE SCALE GENOMIC DNA]</scope>
    <source>
        <strain evidence="19">17S00004-5</strain>
    </source>
</reference>
<dbReference type="GO" id="GO:0008360">
    <property type="term" value="P:regulation of cell shape"/>
    <property type="evidence" value="ECO:0007669"/>
    <property type="project" value="UniProtKB-KW"/>
</dbReference>
<comment type="caution">
    <text evidence="18">The sequence shown here is derived from an EMBL/GenBank/DDBJ whole genome shotgun (WGS) entry which is preliminary data.</text>
</comment>
<keyword evidence="9" id="KW-0133">Cell shape</keyword>
<keyword evidence="11" id="KW-0131">Cell cycle</keyword>
<evidence type="ECO:0000256" key="5">
    <source>
        <dbReference type="ARBA" id="ARBA00022598"/>
    </source>
</evidence>
<feature type="domain" description="Mur ligase N-terminal catalytic" evidence="15">
    <location>
        <begin position="3"/>
        <end position="99"/>
    </location>
</feature>
<dbReference type="InterPro" id="IPR000713">
    <property type="entry name" value="Mur_ligase_N"/>
</dbReference>
<dbReference type="Gene3D" id="3.90.190.20">
    <property type="entry name" value="Mur ligase, C-terminal domain"/>
    <property type="match status" value="1"/>
</dbReference>
<dbReference type="Gene3D" id="3.40.1190.10">
    <property type="entry name" value="Mur-like, catalytic domain"/>
    <property type="match status" value="1"/>
</dbReference>
<dbReference type="InterPro" id="IPR005758">
    <property type="entry name" value="UDP-N-AcMur_Ala_ligase_MurC"/>
</dbReference>
<evidence type="ECO:0000256" key="1">
    <source>
        <dbReference type="ARBA" id="ARBA00004496"/>
    </source>
</evidence>
<feature type="domain" description="Mur ligase C-terminal" evidence="16">
    <location>
        <begin position="292"/>
        <end position="381"/>
    </location>
</feature>
<dbReference type="Proteomes" id="UP000240535">
    <property type="component" value="Unassembled WGS sequence"/>
</dbReference>
<dbReference type="GO" id="GO:0009252">
    <property type="term" value="P:peptidoglycan biosynthetic process"/>
    <property type="evidence" value="ECO:0007669"/>
    <property type="project" value="UniProtKB-UniRule"/>
</dbReference>
<dbReference type="UniPathway" id="UPA00219"/>
<evidence type="ECO:0000256" key="8">
    <source>
        <dbReference type="ARBA" id="ARBA00022840"/>
    </source>
</evidence>